<dbReference type="Proteomes" id="UP001497512">
    <property type="component" value="Chromosome 13"/>
</dbReference>
<sequence>MSIYTSCRPQIPNFVPSREQSFITSLISEPSMFVPAARGLKLKNNAAICSVLLVLLVVLHMPTAEGDTGVALVEIISNELTTPCTVQCKSLEVDYGMQTIDSGAEWNMTVITSASDPSVSCVFNAENEKSPQTIEVWNYILSGYSDSPWFTCLPNCSWRVETDGFYYLAANGTYALYTGWTGS</sequence>
<protein>
    <recommendedName>
        <fullName evidence="8">S-protein homolog</fullName>
    </recommendedName>
</protein>
<reference evidence="6" key="1">
    <citation type="submission" date="2024-02" db="EMBL/GenBank/DDBJ databases">
        <authorList>
            <consortium name="ELIXIR-Norway"/>
            <consortium name="Elixir Norway"/>
        </authorList>
    </citation>
    <scope>NUCLEOTIDE SEQUENCE</scope>
</reference>
<keyword evidence="5" id="KW-0732">Signal</keyword>
<keyword evidence="7" id="KW-1185">Reference proteome</keyword>
<name>A0ABP0TQT1_9BRYO</name>
<comment type="similarity">
    <text evidence="2">Belongs to the plant self-incompatibility (S1) protein family.</text>
</comment>
<keyword evidence="3" id="KW-0713">Self-incompatibility</keyword>
<evidence type="ECO:0000256" key="3">
    <source>
        <dbReference type="ARBA" id="ARBA00022471"/>
    </source>
</evidence>
<evidence type="ECO:0000313" key="6">
    <source>
        <dbReference type="EMBL" id="CAK9202200.1"/>
    </source>
</evidence>
<dbReference type="Pfam" id="PF05938">
    <property type="entry name" value="Self-incomp_S1"/>
    <property type="match status" value="1"/>
</dbReference>
<proteinExistence type="inferred from homology"/>
<evidence type="ECO:0000313" key="7">
    <source>
        <dbReference type="Proteomes" id="UP001497512"/>
    </source>
</evidence>
<evidence type="ECO:0000256" key="1">
    <source>
        <dbReference type="ARBA" id="ARBA00004613"/>
    </source>
</evidence>
<evidence type="ECO:0000256" key="2">
    <source>
        <dbReference type="ARBA" id="ARBA00005581"/>
    </source>
</evidence>
<accession>A0ABP0TQT1</accession>
<evidence type="ECO:0000256" key="4">
    <source>
        <dbReference type="ARBA" id="ARBA00022525"/>
    </source>
</evidence>
<keyword evidence="4" id="KW-0964">Secreted</keyword>
<dbReference type="InterPro" id="IPR010264">
    <property type="entry name" value="Self-incomp_S1"/>
</dbReference>
<evidence type="ECO:0008006" key="8">
    <source>
        <dbReference type="Google" id="ProtNLM"/>
    </source>
</evidence>
<gene>
    <name evidence="6" type="ORF">CSSPTR1EN2_LOCUS6288</name>
</gene>
<evidence type="ECO:0000256" key="5">
    <source>
        <dbReference type="ARBA" id="ARBA00022729"/>
    </source>
</evidence>
<dbReference type="EMBL" id="OZ019905">
    <property type="protein sequence ID" value="CAK9202200.1"/>
    <property type="molecule type" value="Genomic_DNA"/>
</dbReference>
<organism evidence="6 7">
    <name type="scientific">Sphagnum troendelagicum</name>
    <dbReference type="NCBI Taxonomy" id="128251"/>
    <lineage>
        <taxon>Eukaryota</taxon>
        <taxon>Viridiplantae</taxon>
        <taxon>Streptophyta</taxon>
        <taxon>Embryophyta</taxon>
        <taxon>Bryophyta</taxon>
        <taxon>Sphagnophytina</taxon>
        <taxon>Sphagnopsida</taxon>
        <taxon>Sphagnales</taxon>
        <taxon>Sphagnaceae</taxon>
        <taxon>Sphagnum</taxon>
    </lineage>
</organism>
<comment type="subcellular location">
    <subcellularLocation>
        <location evidence="1">Secreted</location>
    </subcellularLocation>
</comment>